<gene>
    <name evidence="2" type="ORF">ASPSYDRAFT_613817</name>
</gene>
<feature type="chain" id="PRO_5012792810" evidence="1">
    <location>
        <begin position="20"/>
        <end position="107"/>
    </location>
</feature>
<organism evidence="2 3">
    <name type="scientific">Aspergillus sydowii CBS 593.65</name>
    <dbReference type="NCBI Taxonomy" id="1036612"/>
    <lineage>
        <taxon>Eukaryota</taxon>
        <taxon>Fungi</taxon>
        <taxon>Dikarya</taxon>
        <taxon>Ascomycota</taxon>
        <taxon>Pezizomycotina</taxon>
        <taxon>Eurotiomycetes</taxon>
        <taxon>Eurotiomycetidae</taxon>
        <taxon>Eurotiales</taxon>
        <taxon>Aspergillaceae</taxon>
        <taxon>Aspergillus</taxon>
        <taxon>Aspergillus subgen. Nidulantes</taxon>
    </lineage>
</organism>
<name>A0A1L9TRY6_9EURO</name>
<evidence type="ECO:0000313" key="3">
    <source>
        <dbReference type="Proteomes" id="UP000184356"/>
    </source>
</evidence>
<dbReference type="OrthoDB" id="4905792at2759"/>
<keyword evidence="1" id="KW-0732">Signal</keyword>
<protein>
    <submittedName>
        <fullName evidence="2">Uncharacterized protein</fullName>
    </submittedName>
</protein>
<dbReference type="AlphaFoldDB" id="A0A1L9TRY6"/>
<feature type="signal peptide" evidence="1">
    <location>
        <begin position="1"/>
        <end position="19"/>
    </location>
</feature>
<sequence>MQIFSTTLTGMALVSAATAGTIVRWYGCAEGEYQQTITDGSSCTNVGGFLNTNLCKVVVPGPGTDHCTFYSNGCLNPFDGDTYECRAGEECNARDWTAIASYECWTE</sequence>
<dbReference type="GeneID" id="63766051"/>
<accession>A0A1L9TRY6</accession>
<evidence type="ECO:0000313" key="2">
    <source>
        <dbReference type="EMBL" id="OJJ62125.1"/>
    </source>
</evidence>
<dbReference type="Proteomes" id="UP000184356">
    <property type="component" value="Unassembled WGS sequence"/>
</dbReference>
<keyword evidence="3" id="KW-1185">Reference proteome</keyword>
<dbReference type="RefSeq" id="XP_040705931.1">
    <property type="nucleotide sequence ID" value="XM_040849978.1"/>
</dbReference>
<proteinExistence type="predicted"/>
<dbReference type="VEuPathDB" id="FungiDB:ASPSYDRAFT_613817"/>
<reference evidence="3" key="1">
    <citation type="journal article" date="2017" name="Genome Biol.">
        <title>Comparative genomics reveals high biological diversity and specific adaptations in the industrially and medically important fungal genus Aspergillus.</title>
        <authorList>
            <person name="de Vries R.P."/>
            <person name="Riley R."/>
            <person name="Wiebenga A."/>
            <person name="Aguilar-Osorio G."/>
            <person name="Amillis S."/>
            <person name="Uchima C.A."/>
            <person name="Anderluh G."/>
            <person name="Asadollahi M."/>
            <person name="Askin M."/>
            <person name="Barry K."/>
            <person name="Battaglia E."/>
            <person name="Bayram O."/>
            <person name="Benocci T."/>
            <person name="Braus-Stromeyer S.A."/>
            <person name="Caldana C."/>
            <person name="Canovas D."/>
            <person name="Cerqueira G.C."/>
            <person name="Chen F."/>
            <person name="Chen W."/>
            <person name="Choi C."/>
            <person name="Clum A."/>
            <person name="Dos Santos R.A."/>
            <person name="Damasio A.R."/>
            <person name="Diallinas G."/>
            <person name="Emri T."/>
            <person name="Fekete E."/>
            <person name="Flipphi M."/>
            <person name="Freyberg S."/>
            <person name="Gallo A."/>
            <person name="Gournas C."/>
            <person name="Habgood R."/>
            <person name="Hainaut M."/>
            <person name="Harispe M.L."/>
            <person name="Henrissat B."/>
            <person name="Hilden K.S."/>
            <person name="Hope R."/>
            <person name="Hossain A."/>
            <person name="Karabika E."/>
            <person name="Karaffa L."/>
            <person name="Karanyi Z."/>
            <person name="Krasevec N."/>
            <person name="Kuo A."/>
            <person name="Kusch H."/>
            <person name="LaButti K."/>
            <person name="Lagendijk E.L."/>
            <person name="Lapidus A."/>
            <person name="Levasseur A."/>
            <person name="Lindquist E."/>
            <person name="Lipzen A."/>
            <person name="Logrieco A.F."/>
            <person name="MacCabe A."/>
            <person name="Maekelae M.R."/>
            <person name="Malavazi I."/>
            <person name="Melin P."/>
            <person name="Meyer V."/>
            <person name="Mielnichuk N."/>
            <person name="Miskei M."/>
            <person name="Molnar A.P."/>
            <person name="Mule G."/>
            <person name="Ngan C.Y."/>
            <person name="Orejas M."/>
            <person name="Orosz E."/>
            <person name="Ouedraogo J.P."/>
            <person name="Overkamp K.M."/>
            <person name="Park H.-S."/>
            <person name="Perrone G."/>
            <person name="Piumi F."/>
            <person name="Punt P.J."/>
            <person name="Ram A.F."/>
            <person name="Ramon A."/>
            <person name="Rauscher S."/>
            <person name="Record E."/>
            <person name="Riano-Pachon D.M."/>
            <person name="Robert V."/>
            <person name="Roehrig J."/>
            <person name="Ruller R."/>
            <person name="Salamov A."/>
            <person name="Salih N.S."/>
            <person name="Samson R.A."/>
            <person name="Sandor E."/>
            <person name="Sanguinetti M."/>
            <person name="Schuetze T."/>
            <person name="Sepcic K."/>
            <person name="Shelest E."/>
            <person name="Sherlock G."/>
            <person name="Sophianopoulou V."/>
            <person name="Squina F.M."/>
            <person name="Sun H."/>
            <person name="Susca A."/>
            <person name="Todd R.B."/>
            <person name="Tsang A."/>
            <person name="Unkles S.E."/>
            <person name="van de Wiele N."/>
            <person name="van Rossen-Uffink D."/>
            <person name="Oliveira J.V."/>
            <person name="Vesth T.C."/>
            <person name="Visser J."/>
            <person name="Yu J.-H."/>
            <person name="Zhou M."/>
            <person name="Andersen M.R."/>
            <person name="Archer D.B."/>
            <person name="Baker S.E."/>
            <person name="Benoit I."/>
            <person name="Brakhage A.A."/>
            <person name="Braus G.H."/>
            <person name="Fischer R."/>
            <person name="Frisvad J.C."/>
            <person name="Goldman G.H."/>
            <person name="Houbraken J."/>
            <person name="Oakley B."/>
            <person name="Pocsi I."/>
            <person name="Scazzocchio C."/>
            <person name="Seiboth B."/>
            <person name="vanKuyk P.A."/>
            <person name="Wortman J."/>
            <person name="Dyer P.S."/>
            <person name="Grigoriev I.V."/>
        </authorList>
    </citation>
    <scope>NUCLEOTIDE SEQUENCE [LARGE SCALE GENOMIC DNA]</scope>
    <source>
        <strain evidence="3">CBS 593.65</strain>
    </source>
</reference>
<evidence type="ECO:0000256" key="1">
    <source>
        <dbReference type="SAM" id="SignalP"/>
    </source>
</evidence>
<dbReference type="EMBL" id="KV878583">
    <property type="protein sequence ID" value="OJJ62125.1"/>
    <property type="molecule type" value="Genomic_DNA"/>
</dbReference>